<organism evidence="2 3">
    <name type="scientific">Neurospora intermedia</name>
    <dbReference type="NCBI Taxonomy" id="5142"/>
    <lineage>
        <taxon>Eukaryota</taxon>
        <taxon>Fungi</taxon>
        <taxon>Dikarya</taxon>
        <taxon>Ascomycota</taxon>
        <taxon>Pezizomycotina</taxon>
        <taxon>Sordariomycetes</taxon>
        <taxon>Sordariomycetidae</taxon>
        <taxon>Sordariales</taxon>
        <taxon>Sordariaceae</taxon>
        <taxon>Neurospora</taxon>
    </lineage>
</organism>
<evidence type="ECO:0000256" key="1">
    <source>
        <dbReference type="SAM" id="MobiDB-lite"/>
    </source>
</evidence>
<feature type="non-terminal residue" evidence="2">
    <location>
        <position position="1"/>
    </location>
</feature>
<accession>A0ABR3D783</accession>
<feature type="non-terminal residue" evidence="2">
    <location>
        <position position="264"/>
    </location>
</feature>
<evidence type="ECO:0000313" key="3">
    <source>
        <dbReference type="Proteomes" id="UP001451303"/>
    </source>
</evidence>
<sequence>HDITMAMLQDFYVSQDYEQPLPGLEAQAPAQASTSSSRLEYFMNAMREEVSDFMLFPTPATTRPKSPFSEPILDSNPIRTPSPGPSPTRRPLVRARSMPPNPGSADSYMHLRFSSTGTTATGGDEAVTKLPLPTSLQTPTQASAPNRVTKASSHIQHWSSRSVESAMRALGTSVEQAAYARRVAKLVRGSQPTARLQERRMASGNKRNLTRLGLPEQQLIAQVRSGDASWNIEHPGYGMNESSAAAGAGGGTPPLLRRAMLEYD</sequence>
<proteinExistence type="predicted"/>
<evidence type="ECO:0000313" key="2">
    <source>
        <dbReference type="EMBL" id="KAL0468551.1"/>
    </source>
</evidence>
<dbReference type="Proteomes" id="UP001451303">
    <property type="component" value="Unassembled WGS sequence"/>
</dbReference>
<feature type="region of interest" description="Disordered" evidence="1">
    <location>
        <begin position="58"/>
        <end position="107"/>
    </location>
</feature>
<comment type="caution">
    <text evidence="2">The sequence shown here is derived from an EMBL/GenBank/DDBJ whole genome shotgun (WGS) entry which is preliminary data.</text>
</comment>
<dbReference type="EMBL" id="JAVLET010000007">
    <property type="protein sequence ID" value="KAL0468551.1"/>
    <property type="molecule type" value="Genomic_DNA"/>
</dbReference>
<gene>
    <name evidence="2" type="ORF">QR685DRAFT_424971</name>
</gene>
<reference evidence="2 3" key="1">
    <citation type="submission" date="2023-09" db="EMBL/GenBank/DDBJ databases">
        <title>Multi-omics analysis of a traditional fermented food reveals byproduct-associated fungal strains for waste-to-food upcycling.</title>
        <authorList>
            <consortium name="Lawrence Berkeley National Laboratory"/>
            <person name="Rekdal V.M."/>
            <person name="Villalobos-Escobedo J.M."/>
            <person name="Rodriguez-Valeron N."/>
            <person name="Garcia M.O."/>
            <person name="Vasquez D.P."/>
            <person name="Damayanti I."/>
            <person name="Sorensen P.M."/>
            <person name="Baidoo E.E."/>
            <person name="De Carvalho A.C."/>
            <person name="Riley R."/>
            <person name="Lipzen A."/>
            <person name="He G."/>
            <person name="Yan M."/>
            <person name="Haridas S."/>
            <person name="Daum C."/>
            <person name="Yoshinaga Y."/>
            <person name="Ng V."/>
            <person name="Grigoriev I.V."/>
            <person name="Munk R."/>
            <person name="Nuraida L."/>
            <person name="Wijaya C.H."/>
            <person name="Morales P.-C."/>
            <person name="Keasling J.D."/>
        </authorList>
    </citation>
    <scope>NUCLEOTIDE SEQUENCE [LARGE SCALE GENOMIC DNA]</scope>
    <source>
        <strain evidence="2 3">FGSC 2613</strain>
    </source>
</reference>
<name>A0ABR3D783_NEUIN</name>
<protein>
    <submittedName>
        <fullName evidence="2">Uncharacterized protein</fullName>
    </submittedName>
</protein>
<keyword evidence="3" id="KW-1185">Reference proteome</keyword>